<sequence length="242" mass="28071">MNILNRVNNLGKKKMNKLANYKVATSIEAAKWMFGKNITPNDVLISRNGINIEKYQFNSLYRSQIREKYNINDQTTLFGFVGVLQERKNPIFAIKVFSSIIKLHPDSKLVLIGKGELEKEVNDEINKLNLKDKVILIPYTNVVNKWYSAMDVLLFPSKYEGLPLTLIEAQVADLYIFASDRLPKDVYVTERIQGLSIKNIDIWIDEIKKVSYKNINQRNMPNTKLLKYSDYVQAQKIKQYIS</sequence>
<name>A0A5B8EIJ4_LACAM</name>
<gene>
    <name evidence="2" type="ORF">DM298_09300</name>
</gene>
<dbReference type="PANTHER" id="PTHR12526">
    <property type="entry name" value="GLYCOSYLTRANSFERASE"/>
    <property type="match status" value="1"/>
</dbReference>
<dbReference type="PANTHER" id="PTHR12526:SF630">
    <property type="entry name" value="GLYCOSYLTRANSFERASE"/>
    <property type="match status" value="1"/>
</dbReference>
<dbReference type="SUPFAM" id="SSF53756">
    <property type="entry name" value="UDP-Glycosyltransferase/glycogen phosphorylase"/>
    <property type="match status" value="1"/>
</dbReference>
<organism evidence="2 3">
    <name type="scientific">Lactobacillus amylovorus</name>
    <dbReference type="NCBI Taxonomy" id="1604"/>
    <lineage>
        <taxon>Bacteria</taxon>
        <taxon>Bacillati</taxon>
        <taxon>Bacillota</taxon>
        <taxon>Bacilli</taxon>
        <taxon>Lactobacillales</taxon>
        <taxon>Lactobacillaceae</taxon>
        <taxon>Lactobacillus</taxon>
    </lineage>
</organism>
<evidence type="ECO:0000259" key="1">
    <source>
        <dbReference type="Pfam" id="PF00534"/>
    </source>
</evidence>
<dbReference type="InterPro" id="IPR001296">
    <property type="entry name" value="Glyco_trans_1"/>
</dbReference>
<dbReference type="GO" id="GO:0016757">
    <property type="term" value="F:glycosyltransferase activity"/>
    <property type="evidence" value="ECO:0007669"/>
    <property type="project" value="InterPro"/>
</dbReference>
<dbReference type="Proteomes" id="UP000312326">
    <property type="component" value="Chromosome"/>
</dbReference>
<feature type="domain" description="Glycosyl transferase family 1" evidence="1">
    <location>
        <begin position="63"/>
        <end position="210"/>
    </location>
</feature>
<proteinExistence type="predicted"/>
<reference evidence="2 3" key="1">
    <citation type="submission" date="2018-06" db="EMBL/GenBank/DDBJ databases">
        <title>Complete genome sequnece of Lactobacillus amylovorus PMRA3.</title>
        <authorList>
            <person name="Nam Y.-D."/>
            <person name="Chung W.-H."/>
            <person name="Park Y.S."/>
            <person name="Kang J."/>
        </authorList>
    </citation>
    <scope>NUCLEOTIDE SEQUENCE [LARGE SCALE GENOMIC DNA]</scope>
    <source>
        <strain evidence="2 3">PMRA3</strain>
    </source>
</reference>
<dbReference type="Pfam" id="PF00534">
    <property type="entry name" value="Glycos_transf_1"/>
    <property type="match status" value="1"/>
</dbReference>
<accession>A0A5B8EIJ4</accession>
<dbReference type="Gene3D" id="3.40.50.2000">
    <property type="entry name" value="Glycogen Phosphorylase B"/>
    <property type="match status" value="2"/>
</dbReference>
<dbReference type="EMBL" id="CP029754">
    <property type="protein sequence ID" value="QDD71021.1"/>
    <property type="molecule type" value="Genomic_DNA"/>
</dbReference>
<dbReference type="AlphaFoldDB" id="A0A5B8EIJ4"/>
<protein>
    <recommendedName>
        <fullName evidence="1">Glycosyl transferase family 1 domain-containing protein</fullName>
    </recommendedName>
</protein>
<evidence type="ECO:0000313" key="2">
    <source>
        <dbReference type="EMBL" id="QDD71021.1"/>
    </source>
</evidence>
<evidence type="ECO:0000313" key="3">
    <source>
        <dbReference type="Proteomes" id="UP000312326"/>
    </source>
</evidence>